<sequence>MKISCRITEIKATSERNPEIVRFLPPGRRPYGAKANMTNIFKRTINYFAINANIPVAEMNFIDHRHCPHTRNPVSTNLRMKTSSVPRNH</sequence>
<protein>
    <submittedName>
        <fullName evidence="1">Uncharacterized protein</fullName>
    </submittedName>
</protein>
<dbReference type="RefSeq" id="XP_003149736.2">
    <property type="nucleotide sequence ID" value="XM_003149688.2"/>
</dbReference>
<organism evidence="1">
    <name type="scientific">Loa loa</name>
    <name type="common">Eye worm</name>
    <name type="synonym">Filaria loa</name>
    <dbReference type="NCBI Taxonomy" id="7209"/>
    <lineage>
        <taxon>Eukaryota</taxon>
        <taxon>Metazoa</taxon>
        <taxon>Ecdysozoa</taxon>
        <taxon>Nematoda</taxon>
        <taxon>Chromadorea</taxon>
        <taxon>Rhabditida</taxon>
        <taxon>Spirurina</taxon>
        <taxon>Spiruromorpha</taxon>
        <taxon>Filarioidea</taxon>
        <taxon>Onchocercidae</taxon>
        <taxon>Loa</taxon>
    </lineage>
</organism>
<evidence type="ECO:0000313" key="1">
    <source>
        <dbReference type="EMBL" id="EFO14333.2"/>
    </source>
</evidence>
<dbReference type="InParanoid" id="A0A1S0TJ59"/>
<dbReference type="CTD" id="9951667"/>
<name>A0A1S0TJ59_LOALO</name>
<dbReference type="EMBL" id="JH712739">
    <property type="protein sequence ID" value="EFO14333.2"/>
    <property type="molecule type" value="Genomic_DNA"/>
</dbReference>
<dbReference type="GeneID" id="9951667"/>
<accession>A0A1S0TJ59</accession>
<proteinExistence type="predicted"/>
<gene>
    <name evidence="1" type="ORF">LOAG_14189</name>
</gene>
<reference evidence="1" key="1">
    <citation type="submission" date="2012-04" db="EMBL/GenBank/DDBJ databases">
        <title>The Genome Sequence of Loa loa.</title>
        <authorList>
            <consortium name="The Broad Institute Genome Sequencing Platform"/>
            <consortium name="Broad Institute Genome Sequencing Center for Infectious Disease"/>
            <person name="Nutman T.B."/>
            <person name="Fink D.L."/>
            <person name="Russ C."/>
            <person name="Young S."/>
            <person name="Zeng Q."/>
            <person name="Gargeya S."/>
            <person name="Alvarado L."/>
            <person name="Berlin A."/>
            <person name="Chapman S.B."/>
            <person name="Chen Z."/>
            <person name="Freedman E."/>
            <person name="Gellesch M."/>
            <person name="Goldberg J."/>
            <person name="Griggs A."/>
            <person name="Gujja S."/>
            <person name="Heilman E.R."/>
            <person name="Heiman D."/>
            <person name="Howarth C."/>
            <person name="Mehta T."/>
            <person name="Neiman D."/>
            <person name="Pearson M."/>
            <person name="Roberts A."/>
            <person name="Saif S."/>
            <person name="Shea T."/>
            <person name="Shenoy N."/>
            <person name="Sisk P."/>
            <person name="Stolte C."/>
            <person name="Sykes S."/>
            <person name="White J."/>
            <person name="Yandava C."/>
            <person name="Haas B."/>
            <person name="Henn M.R."/>
            <person name="Nusbaum C."/>
            <person name="Birren B."/>
        </authorList>
    </citation>
    <scope>NUCLEOTIDE SEQUENCE [LARGE SCALE GENOMIC DNA]</scope>
</reference>
<dbReference type="KEGG" id="loa:LOAG_14189"/>
<dbReference type="AlphaFoldDB" id="A0A1S0TJ59"/>